<evidence type="ECO:0000256" key="7">
    <source>
        <dbReference type="ARBA" id="ARBA00022833"/>
    </source>
</evidence>
<accession>A0ABW5K5Y4</accession>
<dbReference type="Pfam" id="PF05572">
    <property type="entry name" value="Peptidase_M43"/>
    <property type="match status" value="1"/>
</dbReference>
<dbReference type="SUPFAM" id="SSF141072">
    <property type="entry name" value="CalX-like"/>
    <property type="match status" value="1"/>
</dbReference>
<dbReference type="CDD" id="cd04275">
    <property type="entry name" value="ZnMc_pappalysin_like"/>
    <property type="match status" value="1"/>
</dbReference>
<comment type="similarity">
    <text evidence="1">Belongs to the peptidase M43B family.</text>
</comment>
<dbReference type="InterPro" id="IPR003644">
    <property type="entry name" value="Calx_beta"/>
</dbReference>
<evidence type="ECO:0000259" key="12">
    <source>
        <dbReference type="Pfam" id="PF05572"/>
    </source>
</evidence>
<dbReference type="InterPro" id="IPR024079">
    <property type="entry name" value="MetalloPept_cat_dom_sf"/>
</dbReference>
<dbReference type="Proteomes" id="UP001597467">
    <property type="component" value="Unassembled WGS sequence"/>
</dbReference>
<dbReference type="Gene3D" id="2.60.40.2030">
    <property type="match status" value="1"/>
</dbReference>
<keyword evidence="16" id="KW-1185">Reference proteome</keyword>
<keyword evidence="10" id="KW-1015">Disulfide bond</keyword>
<dbReference type="NCBIfam" id="NF038128">
    <property type="entry name" value="choice_anch_J"/>
    <property type="match status" value="1"/>
</dbReference>
<keyword evidence="4" id="KW-0732">Signal</keyword>
<keyword evidence="5" id="KW-0677">Repeat</keyword>
<dbReference type="SUPFAM" id="SSF55486">
    <property type="entry name" value="Metalloproteases ('zincins'), catalytic domain"/>
    <property type="match status" value="1"/>
</dbReference>
<dbReference type="RefSeq" id="WP_379905370.1">
    <property type="nucleotide sequence ID" value="NZ_JBHULM010000011.1"/>
</dbReference>
<evidence type="ECO:0000259" key="14">
    <source>
        <dbReference type="Pfam" id="PF18962"/>
    </source>
</evidence>
<keyword evidence="8" id="KW-0106">Calcium</keyword>
<organism evidence="15 16">
    <name type="scientific">Lacinutrix gracilariae</name>
    <dbReference type="NCBI Taxonomy" id="1747198"/>
    <lineage>
        <taxon>Bacteria</taxon>
        <taxon>Pseudomonadati</taxon>
        <taxon>Bacteroidota</taxon>
        <taxon>Flavobacteriia</taxon>
        <taxon>Flavobacteriales</taxon>
        <taxon>Flavobacteriaceae</taxon>
        <taxon>Lacinutrix</taxon>
    </lineage>
</organism>
<feature type="domain" description="Cleaved adhesin" evidence="13">
    <location>
        <begin position="548"/>
        <end position="698"/>
    </location>
</feature>
<name>A0ABW5K5Y4_9FLAO</name>
<comment type="caution">
    <text evidence="15">The sequence shown here is derived from an EMBL/GenBank/DDBJ whole genome shotgun (WGS) entry which is preliminary data.</text>
</comment>
<dbReference type="InterPro" id="IPR026444">
    <property type="entry name" value="Secre_tail"/>
</dbReference>
<evidence type="ECO:0000259" key="11">
    <source>
        <dbReference type="Pfam" id="PF03160"/>
    </source>
</evidence>
<dbReference type="PANTHER" id="PTHR47466:SF1">
    <property type="entry name" value="METALLOPROTEASE MEP1 (AFU_ORTHOLOGUE AFUA_1G07730)-RELATED"/>
    <property type="match status" value="1"/>
</dbReference>
<keyword evidence="6" id="KW-0378">Hydrolase</keyword>
<dbReference type="InterPro" id="IPR008754">
    <property type="entry name" value="Peptidase_M43"/>
</dbReference>
<feature type="domain" description="Peptidase M43 pregnancy-associated plasma-A" evidence="12">
    <location>
        <begin position="272"/>
        <end position="391"/>
    </location>
</feature>
<evidence type="ECO:0000256" key="2">
    <source>
        <dbReference type="ARBA" id="ARBA00022670"/>
    </source>
</evidence>
<sequence>MKQKNFNVLCFGFAFFSVLGIQAQKLNKQPINKSTKTVNLSNKQLQQQPAFQLTPENLRGLNETGYVRCLTVENEEILKASDPNRLSTEEFEAWLAPKLEITKAQLAAGRRVVYNIPVVVHVVHDGKSINTNGEANNENISYAQAVSQIQVLNEDYRRISGTNGGLNTTGAAVDVEINFCLAVTDPDGNPTTGVVRHDITPYSNTQTTFVTDDWETNADVQQLKTNTQWDPTQYMNMWCIKPGGNSLNHPTNPGLSGLLGYAQFPSNSGLAGVQTNAGAASTDGVVAGYDSFGTEDLNDGSFIINNSYNLGRTMTHEVGHWLGLRHIWGDGGCGVDDYCDDTPESDSANYDCAAVTSCGSADQYQNYMDYSFDYCMDTFTEDQKARIVTVMQNSPRRMELNTSNACQAAAPYIKFGSATGSATEGTDCAYTDYNFDVEIQLAPTGNATVTFNVDSGSATNNVDYQLVNNTVDFASGATDTQNLTLRVFNDGIIEGDETIVVSMSLSGSSDAILDPNLNTTTITISDDDFAPSSSTFVDVYDEDFEDLTGWLIVDGDGDGDNWGAVNGAEGIGDIMGAAAFSATNDAAIGGFSTYDPDNYLISPEFTIPAGMNEASLSFIIGAFSQTSTAQDYYSVYFTTDSDTDLEEFVIEDNHANTAEATTEVRNYDMSAYIGMTGSLVFRHHNSATGDGLLLLDTIDVNAVSGTDVQTDVNTATAETLLLNAMGTAPTFDATTGFIMAQLQNNTSFDYGCTNVSVFRAGLSAQTYNGSVTADFVTDKVFRVTTANTTNSGDATNTFYFTEAEVAGWETTTGNNRADIYIIREVAGSAVESVPVTIGAFGDHVTVSGDFTGVEGDYYFGTSTSLSVNESSFETFSLYPNPTTGEVYIQLSSNEDVSIVLYDIRGRKVFANTYKNNASIFTKTINLDTISSGMYLLKVKSGAKQTTKKIVKQ</sequence>
<reference evidence="16" key="1">
    <citation type="journal article" date="2019" name="Int. J. Syst. Evol. Microbiol.">
        <title>The Global Catalogue of Microorganisms (GCM) 10K type strain sequencing project: providing services to taxonomists for standard genome sequencing and annotation.</title>
        <authorList>
            <consortium name="The Broad Institute Genomics Platform"/>
            <consortium name="The Broad Institute Genome Sequencing Center for Infectious Disease"/>
            <person name="Wu L."/>
            <person name="Ma J."/>
        </authorList>
    </citation>
    <scope>NUCLEOTIDE SEQUENCE [LARGE SCALE GENOMIC DNA]</scope>
    <source>
        <strain evidence="16">KCTC 42808</strain>
    </source>
</reference>
<evidence type="ECO:0000256" key="10">
    <source>
        <dbReference type="ARBA" id="ARBA00023157"/>
    </source>
</evidence>
<evidence type="ECO:0000313" key="15">
    <source>
        <dbReference type="EMBL" id="MFD2543468.1"/>
    </source>
</evidence>
<keyword evidence="9" id="KW-0482">Metalloprotease</keyword>
<proteinExistence type="inferred from homology"/>
<feature type="domain" description="Secretion system C-terminal sorting" evidence="14">
    <location>
        <begin position="877"/>
        <end position="950"/>
    </location>
</feature>
<dbReference type="InterPro" id="IPR038081">
    <property type="entry name" value="CalX-like_sf"/>
</dbReference>
<evidence type="ECO:0000256" key="8">
    <source>
        <dbReference type="ARBA" id="ARBA00022837"/>
    </source>
</evidence>
<dbReference type="Pfam" id="PF07675">
    <property type="entry name" value="Cleaved_Adhesin"/>
    <property type="match status" value="1"/>
</dbReference>
<gene>
    <name evidence="15" type="ORF">ACFSSB_14140</name>
</gene>
<dbReference type="NCBIfam" id="TIGR04183">
    <property type="entry name" value="Por_Secre_tail"/>
    <property type="match status" value="1"/>
</dbReference>
<keyword evidence="7" id="KW-0862">Zinc</keyword>
<evidence type="ECO:0000256" key="3">
    <source>
        <dbReference type="ARBA" id="ARBA00022723"/>
    </source>
</evidence>
<dbReference type="Gene3D" id="2.60.120.200">
    <property type="match status" value="1"/>
</dbReference>
<keyword evidence="2" id="KW-0645">Protease</keyword>
<protein>
    <submittedName>
        <fullName evidence="15">Choice-of-anchor J domain-containing protein</fullName>
    </submittedName>
</protein>
<dbReference type="EMBL" id="JBHULM010000011">
    <property type="protein sequence ID" value="MFD2543468.1"/>
    <property type="molecule type" value="Genomic_DNA"/>
</dbReference>
<dbReference type="Pfam" id="PF03160">
    <property type="entry name" value="Calx-beta"/>
    <property type="match status" value="1"/>
</dbReference>
<feature type="domain" description="Calx-beta" evidence="11">
    <location>
        <begin position="437"/>
        <end position="528"/>
    </location>
</feature>
<evidence type="ECO:0000256" key="4">
    <source>
        <dbReference type="ARBA" id="ARBA00022729"/>
    </source>
</evidence>
<dbReference type="InterPro" id="IPR011628">
    <property type="entry name" value="Cleaved_adhesin"/>
</dbReference>
<evidence type="ECO:0000256" key="5">
    <source>
        <dbReference type="ARBA" id="ARBA00022737"/>
    </source>
</evidence>
<dbReference type="PANTHER" id="PTHR47466">
    <property type="match status" value="1"/>
</dbReference>
<evidence type="ECO:0000256" key="6">
    <source>
        <dbReference type="ARBA" id="ARBA00022801"/>
    </source>
</evidence>
<dbReference type="Gene3D" id="3.40.390.10">
    <property type="entry name" value="Collagenase (Catalytic Domain)"/>
    <property type="match status" value="1"/>
</dbReference>
<evidence type="ECO:0000313" key="16">
    <source>
        <dbReference type="Proteomes" id="UP001597467"/>
    </source>
</evidence>
<evidence type="ECO:0000259" key="13">
    <source>
        <dbReference type="Pfam" id="PF07675"/>
    </source>
</evidence>
<dbReference type="Pfam" id="PF18962">
    <property type="entry name" value="Por_Secre_tail"/>
    <property type="match status" value="1"/>
</dbReference>
<keyword evidence="3" id="KW-0479">Metal-binding</keyword>
<evidence type="ECO:0000256" key="9">
    <source>
        <dbReference type="ARBA" id="ARBA00023049"/>
    </source>
</evidence>
<evidence type="ECO:0000256" key="1">
    <source>
        <dbReference type="ARBA" id="ARBA00008721"/>
    </source>
</evidence>